<dbReference type="RefSeq" id="WP_142040432.1">
    <property type="nucleotide sequence ID" value="NZ_JBHTGS010000001.1"/>
</dbReference>
<evidence type="ECO:0000256" key="2">
    <source>
        <dbReference type="ARBA" id="ARBA00007362"/>
    </source>
</evidence>
<accession>A0A543AY33</accession>
<sequence length="314" mass="33540">MPLRHVLLAVSVAAMWGFNFIAIDASLDTYPPLLLAAIRFGLIAVPTLLLIPRPRVPWRWLIAYGVGFGVLQFGFLYWGMAEGMPAGLASLVLQASAPFTVMLGAFLLRERLTVLRAVGILIAVLGLAVVGWQRAEHATVLPFLLTLAGALGWAIGNIGNRQARAADPFHLMLWMTVIPPLPFLLLSLIFEGPRVIGDAVRTAVTLDGLMPTLGLLYTVVIATLAGSGIWTWLMSRHPAGVVAPFSMLVPVVGMSSAWLVLAEVVRPGEILGGVLVFAGVLIGTVTGKTGSRRRAMQVPTARPPADVDPVRARP</sequence>
<comment type="similarity">
    <text evidence="2">Belongs to the EamA transporter family.</text>
</comment>
<dbReference type="InterPro" id="IPR050638">
    <property type="entry name" value="AA-Vitamin_Transporters"/>
</dbReference>
<evidence type="ECO:0000256" key="4">
    <source>
        <dbReference type="ARBA" id="ARBA00022989"/>
    </source>
</evidence>
<feature type="transmembrane region" description="Helical" evidence="7">
    <location>
        <begin position="7"/>
        <end position="27"/>
    </location>
</feature>
<feature type="transmembrane region" description="Helical" evidence="7">
    <location>
        <begin position="171"/>
        <end position="190"/>
    </location>
</feature>
<evidence type="ECO:0000313" key="9">
    <source>
        <dbReference type="EMBL" id="TQL77483.1"/>
    </source>
</evidence>
<proteinExistence type="inferred from homology"/>
<feature type="transmembrane region" description="Helical" evidence="7">
    <location>
        <begin position="245"/>
        <end position="264"/>
    </location>
</feature>
<dbReference type="InParanoid" id="A0A543AY33"/>
<dbReference type="Pfam" id="PF00892">
    <property type="entry name" value="EamA"/>
    <property type="match status" value="2"/>
</dbReference>
<dbReference type="OrthoDB" id="9812521at2"/>
<comment type="subcellular location">
    <subcellularLocation>
        <location evidence="1">Membrane</location>
        <topology evidence="1">Multi-pass membrane protein</topology>
    </subcellularLocation>
</comment>
<dbReference type="EMBL" id="VFOW01000001">
    <property type="protein sequence ID" value="TQL77483.1"/>
    <property type="molecule type" value="Genomic_DNA"/>
</dbReference>
<dbReference type="GO" id="GO:0016020">
    <property type="term" value="C:membrane"/>
    <property type="evidence" value="ECO:0007669"/>
    <property type="project" value="UniProtKB-SubCell"/>
</dbReference>
<keyword evidence="3 7" id="KW-0812">Transmembrane</keyword>
<reference evidence="9 10" key="1">
    <citation type="submission" date="2019-06" db="EMBL/GenBank/DDBJ databases">
        <title>Sequencing the genomes of 1000 actinobacteria strains.</title>
        <authorList>
            <person name="Klenk H.-P."/>
        </authorList>
    </citation>
    <scope>NUCLEOTIDE SEQUENCE [LARGE SCALE GENOMIC DNA]</scope>
    <source>
        <strain evidence="9 10">DSM 45928</strain>
    </source>
</reference>
<protein>
    <submittedName>
        <fullName evidence="9">O-acetylserine/cysteine efflux transporter</fullName>
    </submittedName>
</protein>
<evidence type="ECO:0000256" key="7">
    <source>
        <dbReference type="SAM" id="Phobius"/>
    </source>
</evidence>
<feature type="transmembrane region" description="Helical" evidence="7">
    <location>
        <begin position="86"/>
        <end position="107"/>
    </location>
</feature>
<feature type="domain" description="EamA" evidence="8">
    <location>
        <begin position="144"/>
        <end position="282"/>
    </location>
</feature>
<feature type="transmembrane region" description="Helical" evidence="7">
    <location>
        <begin position="114"/>
        <end position="132"/>
    </location>
</feature>
<dbReference type="AlphaFoldDB" id="A0A543AY33"/>
<feature type="region of interest" description="Disordered" evidence="6">
    <location>
        <begin position="292"/>
        <end position="314"/>
    </location>
</feature>
<dbReference type="InterPro" id="IPR000620">
    <property type="entry name" value="EamA_dom"/>
</dbReference>
<dbReference type="InterPro" id="IPR037185">
    <property type="entry name" value="EmrE-like"/>
</dbReference>
<evidence type="ECO:0000256" key="5">
    <source>
        <dbReference type="ARBA" id="ARBA00023136"/>
    </source>
</evidence>
<feature type="transmembrane region" description="Helical" evidence="7">
    <location>
        <begin position="138"/>
        <end position="159"/>
    </location>
</feature>
<feature type="transmembrane region" description="Helical" evidence="7">
    <location>
        <begin position="270"/>
        <end position="287"/>
    </location>
</feature>
<name>A0A543AY33_9ACTN</name>
<organism evidence="9 10">
    <name type="scientific">Stackebrandtia endophytica</name>
    <dbReference type="NCBI Taxonomy" id="1496996"/>
    <lineage>
        <taxon>Bacteria</taxon>
        <taxon>Bacillati</taxon>
        <taxon>Actinomycetota</taxon>
        <taxon>Actinomycetes</taxon>
        <taxon>Glycomycetales</taxon>
        <taxon>Glycomycetaceae</taxon>
        <taxon>Stackebrandtia</taxon>
    </lineage>
</organism>
<dbReference type="SUPFAM" id="SSF103481">
    <property type="entry name" value="Multidrug resistance efflux transporter EmrE"/>
    <property type="match status" value="2"/>
</dbReference>
<feature type="transmembrane region" description="Helical" evidence="7">
    <location>
        <begin position="58"/>
        <end position="80"/>
    </location>
</feature>
<dbReference type="PANTHER" id="PTHR32322">
    <property type="entry name" value="INNER MEMBRANE TRANSPORTER"/>
    <property type="match status" value="1"/>
</dbReference>
<keyword evidence="10" id="KW-1185">Reference proteome</keyword>
<dbReference type="PANTHER" id="PTHR32322:SF9">
    <property type="entry name" value="AMINO-ACID METABOLITE EFFLUX PUMP-RELATED"/>
    <property type="match status" value="1"/>
</dbReference>
<gene>
    <name evidence="9" type="ORF">FB566_3042</name>
</gene>
<dbReference type="Proteomes" id="UP000317043">
    <property type="component" value="Unassembled WGS sequence"/>
</dbReference>
<comment type="caution">
    <text evidence="9">The sequence shown here is derived from an EMBL/GenBank/DDBJ whole genome shotgun (WGS) entry which is preliminary data.</text>
</comment>
<feature type="transmembrane region" description="Helical" evidence="7">
    <location>
        <begin position="33"/>
        <end position="51"/>
    </location>
</feature>
<evidence type="ECO:0000313" key="10">
    <source>
        <dbReference type="Proteomes" id="UP000317043"/>
    </source>
</evidence>
<evidence type="ECO:0000256" key="6">
    <source>
        <dbReference type="SAM" id="MobiDB-lite"/>
    </source>
</evidence>
<feature type="domain" description="EamA" evidence="8">
    <location>
        <begin position="6"/>
        <end position="130"/>
    </location>
</feature>
<dbReference type="Gene3D" id="1.10.3730.20">
    <property type="match status" value="1"/>
</dbReference>
<keyword evidence="4 7" id="KW-1133">Transmembrane helix</keyword>
<feature type="transmembrane region" description="Helical" evidence="7">
    <location>
        <begin position="210"/>
        <end position="233"/>
    </location>
</feature>
<keyword evidence="5 7" id="KW-0472">Membrane</keyword>
<evidence type="ECO:0000259" key="8">
    <source>
        <dbReference type="Pfam" id="PF00892"/>
    </source>
</evidence>
<evidence type="ECO:0000256" key="1">
    <source>
        <dbReference type="ARBA" id="ARBA00004141"/>
    </source>
</evidence>
<evidence type="ECO:0000256" key="3">
    <source>
        <dbReference type="ARBA" id="ARBA00022692"/>
    </source>
</evidence>